<evidence type="ECO:0000313" key="3">
    <source>
        <dbReference type="Proteomes" id="UP000006671"/>
    </source>
</evidence>
<evidence type="ECO:0000313" key="2">
    <source>
        <dbReference type="EMBL" id="EFC40492.1"/>
    </source>
</evidence>
<name>D2VRN6_NAEGR</name>
<dbReference type="KEGG" id="ngr:NAEGRDRAFT_71649"/>
<reference evidence="2 3" key="1">
    <citation type="journal article" date="2010" name="Cell">
        <title>The genome of Naegleria gruberi illuminates early eukaryotic versatility.</title>
        <authorList>
            <person name="Fritz-Laylin L.K."/>
            <person name="Prochnik S.E."/>
            <person name="Ginger M.L."/>
            <person name="Dacks J.B."/>
            <person name="Carpenter M.L."/>
            <person name="Field M.C."/>
            <person name="Kuo A."/>
            <person name="Paredez A."/>
            <person name="Chapman J."/>
            <person name="Pham J."/>
            <person name="Shu S."/>
            <person name="Neupane R."/>
            <person name="Cipriano M."/>
            <person name="Mancuso J."/>
            <person name="Tu H."/>
            <person name="Salamov A."/>
            <person name="Lindquist E."/>
            <person name="Shapiro H."/>
            <person name="Lucas S."/>
            <person name="Grigoriev I.V."/>
            <person name="Cande W.Z."/>
            <person name="Fulton C."/>
            <person name="Rokhsar D.S."/>
            <person name="Dawson S.C."/>
        </authorList>
    </citation>
    <scope>NUCLEOTIDE SEQUENCE [LARGE SCALE GENOMIC DNA]</scope>
    <source>
        <strain evidence="2 3">NEG-M</strain>
    </source>
</reference>
<protein>
    <submittedName>
        <fullName evidence="2">Predicted protein</fullName>
    </submittedName>
</protein>
<gene>
    <name evidence="2" type="ORF">NAEGRDRAFT_71649</name>
</gene>
<dbReference type="InParanoid" id="D2VRN6"/>
<keyword evidence="3" id="KW-1185">Reference proteome</keyword>
<dbReference type="RefSeq" id="XP_002673236.1">
    <property type="nucleotide sequence ID" value="XM_002673190.1"/>
</dbReference>
<proteinExistence type="predicted"/>
<dbReference type="GeneID" id="8854864"/>
<evidence type="ECO:0000256" key="1">
    <source>
        <dbReference type="SAM" id="MobiDB-lite"/>
    </source>
</evidence>
<dbReference type="Proteomes" id="UP000006671">
    <property type="component" value="Unassembled WGS sequence"/>
</dbReference>
<dbReference type="VEuPathDB" id="AmoebaDB:NAEGRDRAFT_71649"/>
<feature type="region of interest" description="Disordered" evidence="1">
    <location>
        <begin position="1"/>
        <end position="21"/>
    </location>
</feature>
<sequence length="166" mass="19581">MTNKRTRSTNPESNNNEEQEAQLLENETLSKKIKRDEGYVIIMLDIVLFDEKIERIYSNLTKRAVANSNYKYLSLNLLCNGEGIYGDKEWNLIPKDYLSDEYFVRKLISCGYGFLCIFKYLPESVWKNEKFIIDMIQLTNDDCFEKFPVKKRNIKTFAEKAILMKS</sequence>
<dbReference type="EMBL" id="GG738892">
    <property type="protein sequence ID" value="EFC40492.1"/>
    <property type="molecule type" value="Genomic_DNA"/>
</dbReference>
<dbReference type="AlphaFoldDB" id="D2VRN6"/>
<organism evidence="3">
    <name type="scientific">Naegleria gruberi</name>
    <name type="common">Amoeba</name>
    <dbReference type="NCBI Taxonomy" id="5762"/>
    <lineage>
        <taxon>Eukaryota</taxon>
        <taxon>Discoba</taxon>
        <taxon>Heterolobosea</taxon>
        <taxon>Tetramitia</taxon>
        <taxon>Eutetramitia</taxon>
        <taxon>Vahlkampfiidae</taxon>
        <taxon>Naegleria</taxon>
    </lineage>
</organism>
<accession>D2VRN6</accession>